<dbReference type="RefSeq" id="WP_094855926.1">
    <property type="nucleotide sequence ID" value="NZ_NEVM01000005.1"/>
</dbReference>
<accession>A0A261S2E1</accession>
<dbReference type="AlphaFoldDB" id="A0A261S2E1"/>
<dbReference type="PROSITE" id="PS51257">
    <property type="entry name" value="PROKAR_LIPOPROTEIN"/>
    <property type="match status" value="1"/>
</dbReference>
<evidence type="ECO:0008006" key="4">
    <source>
        <dbReference type="Google" id="ProtNLM"/>
    </source>
</evidence>
<organism evidence="2 3">
    <name type="scientific">Bordetella genomosp. 10</name>
    <dbReference type="NCBI Taxonomy" id="1416804"/>
    <lineage>
        <taxon>Bacteria</taxon>
        <taxon>Pseudomonadati</taxon>
        <taxon>Pseudomonadota</taxon>
        <taxon>Betaproteobacteria</taxon>
        <taxon>Burkholderiales</taxon>
        <taxon>Alcaligenaceae</taxon>
        <taxon>Bordetella</taxon>
    </lineage>
</organism>
<proteinExistence type="predicted"/>
<dbReference type="Proteomes" id="UP000216020">
    <property type="component" value="Unassembled WGS sequence"/>
</dbReference>
<dbReference type="Pfam" id="PF11340">
    <property type="entry name" value="DUF3142"/>
    <property type="match status" value="1"/>
</dbReference>
<name>A0A261S2E1_9BORD</name>
<dbReference type="InterPro" id="IPR021488">
    <property type="entry name" value="DUF3142"/>
</dbReference>
<gene>
    <name evidence="2" type="ORF">CAL29_26865</name>
</gene>
<comment type="caution">
    <text evidence="2">The sequence shown here is derived from an EMBL/GenBank/DDBJ whole genome shotgun (WGS) entry which is preliminary data.</text>
</comment>
<feature type="chain" id="PRO_5012717829" description="DUF3142 domain-containing protein" evidence="1">
    <location>
        <begin position="25"/>
        <end position="395"/>
    </location>
</feature>
<feature type="signal peptide" evidence="1">
    <location>
        <begin position="1"/>
        <end position="24"/>
    </location>
</feature>
<evidence type="ECO:0000313" key="2">
    <source>
        <dbReference type="EMBL" id="OZI31518.1"/>
    </source>
</evidence>
<evidence type="ECO:0000256" key="1">
    <source>
        <dbReference type="SAM" id="SignalP"/>
    </source>
</evidence>
<dbReference type="OrthoDB" id="187794at2"/>
<dbReference type="EMBL" id="NEVM01000005">
    <property type="protein sequence ID" value="OZI31518.1"/>
    <property type="molecule type" value="Genomic_DNA"/>
</dbReference>
<keyword evidence="3" id="KW-1185">Reference proteome</keyword>
<evidence type="ECO:0000313" key="3">
    <source>
        <dbReference type="Proteomes" id="UP000216020"/>
    </source>
</evidence>
<keyword evidence="1" id="KW-0732">Signal</keyword>
<sequence length="395" mass="42943">MPRLYQLCALLLLVPLLAACQGDATPLPNDAYVWQRAWTPPLARALRANDDIVATWHVLGAEMDAAGRWADTAPDYAALAALRDPVVLVLRLDGRADRLDADAIEARLRERLTAWRAAGVRVGGVEIDYDCATARLPAYAALLRRLRAALDLPLSITALPTWLQSPDLDALLAVPDSSVLQVHAVLDPALGLFNPRRAAAWAGDYARRTRRPWRLALPSYGTRVAWDDAGRIVAVESERPALAPTPRDAELVAQPAVLADFSARLRQRPPAGLAGLVWFRLPTDQDQRAWSLATWRAVLTGEPLQTGLAPALAGTGATRDLLLVNRGNSDAPLPGIVRIAGDCAAADGINGYALERDGQGFYLRSIHDGLLRAHFQRNIGWLRCNDANPRLTLQP</sequence>
<reference evidence="3" key="1">
    <citation type="submission" date="2017-05" db="EMBL/GenBank/DDBJ databases">
        <title>Complete and WGS of Bordetella genogroups.</title>
        <authorList>
            <person name="Spilker T."/>
            <person name="Lipuma J."/>
        </authorList>
    </citation>
    <scope>NUCLEOTIDE SEQUENCE [LARGE SCALE GENOMIC DNA]</scope>
    <source>
        <strain evidence="3">AU16122</strain>
    </source>
</reference>
<protein>
    <recommendedName>
        <fullName evidence="4">DUF3142 domain-containing protein</fullName>
    </recommendedName>
</protein>